<keyword evidence="4" id="KW-0804">Transcription</keyword>
<feature type="domain" description="HTH lysR-type" evidence="5">
    <location>
        <begin position="5"/>
        <end position="62"/>
    </location>
</feature>
<keyword evidence="3" id="KW-0238">DNA-binding</keyword>
<dbReference type="CDD" id="cd08432">
    <property type="entry name" value="PBP2_GcdR_TrpI_HvrB_AmpR_like"/>
    <property type="match status" value="1"/>
</dbReference>
<gene>
    <name evidence="6" type="ORF">ACFOJ9_08995</name>
</gene>
<dbReference type="InterPro" id="IPR036388">
    <property type="entry name" value="WH-like_DNA-bd_sf"/>
</dbReference>
<sequence>MERLPPLNAIKAFEVAARAGSFTLAATELGVSSAAVSQQIRNLESWFGKQLFVRSGNRIALTDAGHAIYPQTAKALGDIAAIGRRMLEGGVRTRLVVSVPFSLAELWLAPKLAVLLDAFPQMAIDVRVEDDPVDLMRQNIDLRISYGDYHYPGLKLVRLVHDDVLPVCAPEFWHRHGDGDPSLADLHESQFIHTNWGPNYASHPTWADWFAASGGSRSPDPSHGRRVGLSSLAIASARLGLGIALGQRVMARADLETGRLIALSSVSVRLGHRYCAFMPPAKADRADVAGLVELLTKMAPAAYHKEARFDRFQVTP</sequence>
<proteinExistence type="inferred from homology"/>
<evidence type="ECO:0000313" key="7">
    <source>
        <dbReference type="Proteomes" id="UP001595648"/>
    </source>
</evidence>
<dbReference type="Gene3D" id="1.10.10.10">
    <property type="entry name" value="Winged helix-like DNA-binding domain superfamily/Winged helix DNA-binding domain"/>
    <property type="match status" value="1"/>
</dbReference>
<dbReference type="InterPro" id="IPR005119">
    <property type="entry name" value="LysR_subst-bd"/>
</dbReference>
<evidence type="ECO:0000256" key="4">
    <source>
        <dbReference type="ARBA" id="ARBA00023163"/>
    </source>
</evidence>
<dbReference type="PANTHER" id="PTHR30537">
    <property type="entry name" value="HTH-TYPE TRANSCRIPTIONAL REGULATOR"/>
    <property type="match status" value="1"/>
</dbReference>
<keyword evidence="2" id="KW-0805">Transcription regulation</keyword>
<dbReference type="Pfam" id="PF03466">
    <property type="entry name" value="LysR_substrate"/>
    <property type="match status" value="1"/>
</dbReference>
<evidence type="ECO:0000256" key="2">
    <source>
        <dbReference type="ARBA" id="ARBA00023015"/>
    </source>
</evidence>
<dbReference type="PROSITE" id="PS50931">
    <property type="entry name" value="HTH_LYSR"/>
    <property type="match status" value="1"/>
</dbReference>
<dbReference type="RefSeq" id="WP_378978550.1">
    <property type="nucleotide sequence ID" value="NZ_JBHRVD010000001.1"/>
</dbReference>
<dbReference type="PRINTS" id="PR00039">
    <property type="entry name" value="HTHLYSR"/>
</dbReference>
<evidence type="ECO:0000313" key="6">
    <source>
        <dbReference type="EMBL" id="MFC3321914.1"/>
    </source>
</evidence>
<dbReference type="EMBL" id="JBHRVD010000001">
    <property type="protein sequence ID" value="MFC3321914.1"/>
    <property type="molecule type" value="Genomic_DNA"/>
</dbReference>
<name>A0ABV7ML87_9HYPH</name>
<dbReference type="Proteomes" id="UP001595648">
    <property type="component" value="Unassembled WGS sequence"/>
</dbReference>
<keyword evidence="7" id="KW-1185">Reference proteome</keyword>
<comment type="similarity">
    <text evidence="1">Belongs to the LysR transcriptional regulatory family.</text>
</comment>
<organism evidence="6 7">
    <name type="scientific">Mesorhizobium cantuariense</name>
    <dbReference type="NCBI Taxonomy" id="1300275"/>
    <lineage>
        <taxon>Bacteria</taxon>
        <taxon>Pseudomonadati</taxon>
        <taxon>Pseudomonadota</taxon>
        <taxon>Alphaproteobacteria</taxon>
        <taxon>Hyphomicrobiales</taxon>
        <taxon>Phyllobacteriaceae</taxon>
        <taxon>Mesorhizobium</taxon>
    </lineage>
</organism>
<evidence type="ECO:0000256" key="3">
    <source>
        <dbReference type="ARBA" id="ARBA00023125"/>
    </source>
</evidence>
<evidence type="ECO:0000259" key="5">
    <source>
        <dbReference type="PROSITE" id="PS50931"/>
    </source>
</evidence>
<dbReference type="PANTHER" id="PTHR30537:SF5">
    <property type="entry name" value="HTH-TYPE TRANSCRIPTIONAL ACTIVATOR TTDR-RELATED"/>
    <property type="match status" value="1"/>
</dbReference>
<dbReference type="SUPFAM" id="SSF46785">
    <property type="entry name" value="Winged helix' DNA-binding domain"/>
    <property type="match status" value="1"/>
</dbReference>
<evidence type="ECO:0000256" key="1">
    <source>
        <dbReference type="ARBA" id="ARBA00009437"/>
    </source>
</evidence>
<dbReference type="Gene3D" id="3.40.190.10">
    <property type="entry name" value="Periplasmic binding protein-like II"/>
    <property type="match status" value="2"/>
</dbReference>
<dbReference type="InterPro" id="IPR000847">
    <property type="entry name" value="LysR_HTH_N"/>
</dbReference>
<dbReference type="Pfam" id="PF00126">
    <property type="entry name" value="HTH_1"/>
    <property type="match status" value="1"/>
</dbReference>
<dbReference type="InterPro" id="IPR058163">
    <property type="entry name" value="LysR-type_TF_proteobact-type"/>
</dbReference>
<reference evidence="7" key="1">
    <citation type="journal article" date="2019" name="Int. J. Syst. Evol. Microbiol.">
        <title>The Global Catalogue of Microorganisms (GCM) 10K type strain sequencing project: providing services to taxonomists for standard genome sequencing and annotation.</title>
        <authorList>
            <consortium name="The Broad Institute Genomics Platform"/>
            <consortium name="The Broad Institute Genome Sequencing Center for Infectious Disease"/>
            <person name="Wu L."/>
            <person name="Ma J."/>
        </authorList>
    </citation>
    <scope>NUCLEOTIDE SEQUENCE [LARGE SCALE GENOMIC DNA]</scope>
    <source>
        <strain evidence="7">ICMP 19515</strain>
    </source>
</reference>
<dbReference type="SUPFAM" id="SSF53850">
    <property type="entry name" value="Periplasmic binding protein-like II"/>
    <property type="match status" value="1"/>
</dbReference>
<protein>
    <submittedName>
        <fullName evidence="6">LysR substrate-binding domain-containing protein</fullName>
    </submittedName>
</protein>
<accession>A0ABV7ML87</accession>
<comment type="caution">
    <text evidence="6">The sequence shown here is derived from an EMBL/GenBank/DDBJ whole genome shotgun (WGS) entry which is preliminary data.</text>
</comment>
<dbReference type="InterPro" id="IPR036390">
    <property type="entry name" value="WH_DNA-bd_sf"/>
</dbReference>